<evidence type="ECO:0000256" key="1">
    <source>
        <dbReference type="SAM" id="Phobius"/>
    </source>
</evidence>
<sequence length="464" mass="48164">MFTEQEFRHAFRAQVDAEVADVVGPDRVTAPIPVRRRPRWPLVAAAAASVLVVGGVGLVGAHLLETKPAPPAVPEAVGAVTVEGAVVPDEDVADVRLQSVDGCLAIDPDTLLVVNKPVWSWAGAAGELRWLPSSQSEGYHLGDEFQLGGQRVAVGDLDQPVLPTSCADFDGDLWLAGTPLPRGADDPPPFDVRATPEVAVATVEQDSGFQALGGGTLNELDGCVMLGDALLVVGPSWFWDAPRAVLVDLRSATEFHLGDLVRVAGNGVEIGDGDVSLGGPLTLPASCASYEGLGWYAGPRGGGDGDGVSDGPTGVQRTKVAHAIGAVRDRYPGADGGGVYDRVTSTYTMWIVDDAPDAERYRAELTEALAADTSGSTTMVTKTTEISDAEGQALARAVADAANNDPEFPGFGFSGGYSPADQAVVLHVGSAWNDPAALEYLYTRFGDTIVLSSIEPAVAESIGP</sequence>
<feature type="transmembrane region" description="Helical" evidence="1">
    <location>
        <begin position="42"/>
        <end position="64"/>
    </location>
</feature>
<reference evidence="2 3" key="1">
    <citation type="submission" date="2021-05" db="EMBL/GenBank/DDBJ databases">
        <title>Description of Cellulomonas sp. DKR-3 sp. nov.</title>
        <authorList>
            <person name="Dahal R.H."/>
            <person name="Chaudhary D.K."/>
        </authorList>
    </citation>
    <scope>NUCLEOTIDE SEQUENCE [LARGE SCALE GENOMIC DNA]</scope>
    <source>
        <strain evidence="2 3">DKR-3</strain>
    </source>
</reference>
<dbReference type="Proteomes" id="UP000722125">
    <property type="component" value="Unassembled WGS sequence"/>
</dbReference>
<dbReference type="EMBL" id="JAHBOH010000001">
    <property type="protein sequence ID" value="MBT0994165.1"/>
    <property type="molecule type" value="Genomic_DNA"/>
</dbReference>
<keyword evidence="1" id="KW-0812">Transmembrane</keyword>
<evidence type="ECO:0000313" key="2">
    <source>
        <dbReference type="EMBL" id="MBT0994165.1"/>
    </source>
</evidence>
<evidence type="ECO:0008006" key="4">
    <source>
        <dbReference type="Google" id="ProtNLM"/>
    </source>
</evidence>
<name>A0ABS5TYE1_9CELL</name>
<comment type="caution">
    <text evidence="2">The sequence shown here is derived from an EMBL/GenBank/DDBJ whole genome shotgun (WGS) entry which is preliminary data.</text>
</comment>
<accession>A0ABS5TYE1</accession>
<protein>
    <recommendedName>
        <fullName evidence="4">LigA protein</fullName>
    </recommendedName>
</protein>
<proteinExistence type="predicted"/>
<gene>
    <name evidence="2" type="ORF">KIN34_07690</name>
</gene>
<dbReference type="RefSeq" id="WP_214348839.1">
    <property type="nucleotide sequence ID" value="NZ_JAHBOH010000001.1"/>
</dbReference>
<evidence type="ECO:0000313" key="3">
    <source>
        <dbReference type="Proteomes" id="UP000722125"/>
    </source>
</evidence>
<keyword evidence="3" id="KW-1185">Reference proteome</keyword>
<keyword evidence="1" id="KW-1133">Transmembrane helix</keyword>
<keyword evidence="1" id="KW-0472">Membrane</keyword>
<organism evidence="2 3">
    <name type="scientific">Cellulomonas fulva</name>
    <dbReference type="NCBI Taxonomy" id="2835530"/>
    <lineage>
        <taxon>Bacteria</taxon>
        <taxon>Bacillati</taxon>
        <taxon>Actinomycetota</taxon>
        <taxon>Actinomycetes</taxon>
        <taxon>Micrococcales</taxon>
        <taxon>Cellulomonadaceae</taxon>
        <taxon>Cellulomonas</taxon>
    </lineage>
</organism>